<name>A0A3M6TK23_POCDA</name>
<dbReference type="Proteomes" id="UP000275408">
    <property type="component" value="Unassembled WGS sequence"/>
</dbReference>
<dbReference type="InterPro" id="IPR008828">
    <property type="entry name" value="Sin1/Avo1"/>
</dbReference>
<evidence type="ECO:0000256" key="20">
    <source>
        <dbReference type="ARBA" id="ARBA00023765"/>
    </source>
</evidence>
<dbReference type="GO" id="GO:0005741">
    <property type="term" value="C:mitochondrial outer membrane"/>
    <property type="evidence" value="ECO:0007669"/>
    <property type="project" value="UniProtKB-SubCell"/>
</dbReference>
<evidence type="ECO:0000256" key="1">
    <source>
        <dbReference type="ARBA" id="ARBA00004123"/>
    </source>
</evidence>
<dbReference type="GO" id="GO:0031901">
    <property type="term" value="C:early endosome membrane"/>
    <property type="evidence" value="ECO:0007669"/>
    <property type="project" value="UniProtKB-SubCell"/>
</dbReference>
<keyword evidence="15" id="KW-0333">Golgi apparatus</keyword>
<organism evidence="24 25">
    <name type="scientific">Pocillopora damicornis</name>
    <name type="common">Cauliflower coral</name>
    <name type="synonym">Millepora damicornis</name>
    <dbReference type="NCBI Taxonomy" id="46731"/>
    <lineage>
        <taxon>Eukaryota</taxon>
        <taxon>Metazoa</taxon>
        <taxon>Cnidaria</taxon>
        <taxon>Anthozoa</taxon>
        <taxon>Hexacorallia</taxon>
        <taxon>Scleractinia</taxon>
        <taxon>Astrocoeniina</taxon>
        <taxon>Pocilloporidae</taxon>
        <taxon>Pocillopora</taxon>
    </lineage>
</organism>
<evidence type="ECO:0000256" key="11">
    <source>
        <dbReference type="ARBA" id="ARBA00022490"/>
    </source>
</evidence>
<evidence type="ECO:0000256" key="8">
    <source>
        <dbReference type="ARBA" id="ARBA00004633"/>
    </source>
</evidence>
<evidence type="ECO:0000256" key="9">
    <source>
        <dbReference type="ARBA" id="ARBA00014183"/>
    </source>
</evidence>
<dbReference type="GO" id="GO:0031932">
    <property type="term" value="C:TORC2 complex"/>
    <property type="evidence" value="ECO:0007669"/>
    <property type="project" value="InterPro"/>
</dbReference>
<keyword evidence="11" id="KW-0963">Cytoplasm</keyword>
<keyword evidence="14" id="KW-0256">Endoplasmic reticulum</keyword>
<dbReference type="STRING" id="46731.A0A3M6TK23"/>
<keyword evidence="12" id="KW-0967">Endosome</keyword>
<keyword evidence="10" id="KW-1003">Cell membrane</keyword>
<evidence type="ECO:0000256" key="13">
    <source>
        <dbReference type="ARBA" id="ARBA00022787"/>
    </source>
</evidence>
<gene>
    <name evidence="24" type="ORF">pdam_00019846</name>
</gene>
<reference evidence="24 25" key="1">
    <citation type="journal article" date="2018" name="Sci. Rep.">
        <title>Comparative analysis of the Pocillopora damicornis genome highlights role of immune system in coral evolution.</title>
        <authorList>
            <person name="Cunning R."/>
            <person name="Bay R.A."/>
            <person name="Gillette P."/>
            <person name="Baker A.C."/>
            <person name="Traylor-Knowles N."/>
        </authorList>
    </citation>
    <scope>NUCLEOTIDE SEQUENCE [LARGE SCALE GENOMIC DNA]</scope>
    <source>
        <strain evidence="24">RSMAS</strain>
        <tissue evidence="24">Whole animal</tissue>
    </source>
</reference>
<dbReference type="Gene3D" id="2.30.29.30">
    <property type="entry name" value="Pleckstrin-homology domain (PH domain)/Phosphotyrosine-binding domain (PTB)"/>
    <property type="match status" value="1"/>
</dbReference>
<proteinExistence type="predicted"/>
<evidence type="ECO:0000256" key="15">
    <source>
        <dbReference type="ARBA" id="ARBA00023034"/>
    </source>
</evidence>
<dbReference type="InterPro" id="IPR031313">
    <property type="entry name" value="Sin1_PH_dom"/>
</dbReference>
<sequence length="161" mass="18713">MAEDDGEVDTDFPAKEYVLEKQTEPGVPISLDATLESMGTMEFCLVRFGRKRNHGEEKEEPNKQFQVYTYYTYRTSIDMENVVACDPVEVKSNGKSVFRIVYFSQNAHEFKHYDFETEADDAGETFSVLSLHNFSGKICHWCLNKTQNTHYIMNVEMVHRE</sequence>
<evidence type="ECO:0000313" key="24">
    <source>
        <dbReference type="EMBL" id="RMX41696.1"/>
    </source>
</evidence>
<keyword evidence="18" id="KW-0458">Lysosome</keyword>
<keyword evidence="25" id="KW-1185">Reference proteome</keyword>
<dbReference type="GO" id="GO:0005789">
    <property type="term" value="C:endoplasmic reticulum membrane"/>
    <property type="evidence" value="ECO:0007669"/>
    <property type="project" value="UniProtKB-SubCell"/>
</dbReference>
<keyword evidence="13" id="KW-1000">Mitochondrion outer membrane</keyword>
<dbReference type="Pfam" id="PF25322">
    <property type="entry name" value="RBD_SIN1"/>
    <property type="match status" value="1"/>
</dbReference>
<evidence type="ECO:0000256" key="2">
    <source>
        <dbReference type="ARBA" id="ARBA00004202"/>
    </source>
</evidence>
<dbReference type="EMBL" id="RCHS01003458">
    <property type="protein sequence ID" value="RMX41696.1"/>
    <property type="molecule type" value="Genomic_DNA"/>
</dbReference>
<dbReference type="AlphaFoldDB" id="A0A3M6TK23"/>
<dbReference type="GO" id="GO:0005634">
    <property type="term" value="C:nucleus"/>
    <property type="evidence" value="ECO:0007669"/>
    <property type="project" value="UniProtKB-SubCell"/>
</dbReference>
<evidence type="ECO:0000313" key="25">
    <source>
        <dbReference type="Proteomes" id="UP000275408"/>
    </source>
</evidence>
<dbReference type="GO" id="GO:0005546">
    <property type="term" value="F:phosphatidylinositol-4,5-bisphosphate binding"/>
    <property type="evidence" value="ECO:0007669"/>
    <property type="project" value="TreeGrafter"/>
</dbReference>
<keyword evidence="17" id="KW-0472">Membrane</keyword>
<dbReference type="OrthoDB" id="5981153at2759"/>
<dbReference type="GO" id="GO:0005765">
    <property type="term" value="C:lysosomal membrane"/>
    <property type="evidence" value="ECO:0007669"/>
    <property type="project" value="UniProtKB-SubCell"/>
</dbReference>
<comment type="caution">
    <text evidence="24">The sequence shown here is derived from an EMBL/GenBank/DDBJ whole genome shotgun (WGS) entry which is preliminary data.</text>
</comment>
<accession>A0A3M6TK23</accession>
<keyword evidence="16" id="KW-0496">Mitochondrion</keyword>
<feature type="domain" description="SIN1-type PH" evidence="22">
    <location>
        <begin position="74"/>
        <end position="124"/>
    </location>
</feature>
<evidence type="ECO:0000256" key="4">
    <source>
        <dbReference type="ARBA" id="ARBA00004395"/>
    </source>
</evidence>
<evidence type="ECO:0000256" key="3">
    <source>
        <dbReference type="ARBA" id="ARBA00004220"/>
    </source>
</evidence>
<feature type="domain" description="Target of rapamycin complex 2 subunit MAPKAP1-like Ras-binding" evidence="23">
    <location>
        <begin position="9"/>
        <end position="47"/>
    </location>
</feature>
<dbReference type="GO" id="GO:0005886">
    <property type="term" value="C:plasma membrane"/>
    <property type="evidence" value="ECO:0007669"/>
    <property type="project" value="UniProtKB-SubCell"/>
</dbReference>
<dbReference type="GO" id="GO:0048471">
    <property type="term" value="C:perinuclear region of cytoplasm"/>
    <property type="evidence" value="ECO:0007669"/>
    <property type="project" value="UniProtKB-SubCell"/>
</dbReference>
<evidence type="ECO:0000256" key="6">
    <source>
        <dbReference type="ARBA" id="ARBA00004450"/>
    </source>
</evidence>
<evidence type="ECO:0000256" key="18">
    <source>
        <dbReference type="ARBA" id="ARBA00023228"/>
    </source>
</evidence>
<dbReference type="PANTHER" id="PTHR13335">
    <property type="entry name" value="TARGET OF RAPAMYCIN COMPLEX 2 SUBUNIT MAPKAP1"/>
    <property type="match status" value="1"/>
</dbReference>
<evidence type="ECO:0000256" key="16">
    <source>
        <dbReference type="ARBA" id="ARBA00023128"/>
    </source>
</evidence>
<dbReference type="InterPro" id="IPR057339">
    <property type="entry name" value="RBD_SIN1"/>
</dbReference>
<evidence type="ECO:0000256" key="5">
    <source>
        <dbReference type="ARBA" id="ARBA00004406"/>
    </source>
</evidence>
<dbReference type="GO" id="GO:0000139">
    <property type="term" value="C:Golgi membrane"/>
    <property type="evidence" value="ECO:0007669"/>
    <property type="project" value="UniProtKB-SubCell"/>
</dbReference>
<evidence type="ECO:0000256" key="12">
    <source>
        <dbReference type="ARBA" id="ARBA00022753"/>
    </source>
</evidence>
<evidence type="ECO:0000259" key="23">
    <source>
        <dbReference type="Pfam" id="PF25322"/>
    </source>
</evidence>
<evidence type="ECO:0000256" key="7">
    <source>
        <dbReference type="ARBA" id="ARBA00004556"/>
    </source>
</evidence>
<evidence type="ECO:0000256" key="14">
    <source>
        <dbReference type="ARBA" id="ARBA00022824"/>
    </source>
</evidence>
<dbReference type="GO" id="GO:0031902">
    <property type="term" value="C:late endosome membrane"/>
    <property type="evidence" value="ECO:0007669"/>
    <property type="project" value="UniProtKB-SubCell"/>
</dbReference>
<keyword evidence="19" id="KW-0539">Nucleus</keyword>
<dbReference type="InterPro" id="IPR011993">
    <property type="entry name" value="PH-like_dom_sf"/>
</dbReference>
<evidence type="ECO:0000256" key="10">
    <source>
        <dbReference type="ARBA" id="ARBA00022475"/>
    </source>
</evidence>
<evidence type="ECO:0000256" key="17">
    <source>
        <dbReference type="ARBA" id="ARBA00023136"/>
    </source>
</evidence>
<protein>
    <recommendedName>
        <fullName evidence="9">Target of rapamycin complex 2 subunit MAPKAP1</fullName>
    </recommendedName>
    <alternativeName>
        <fullName evidence="21">Stress-activated map kinase-interacting protein 1</fullName>
    </alternativeName>
</protein>
<dbReference type="PANTHER" id="PTHR13335:SF1">
    <property type="entry name" value="TARGET OF RAPAMYCIN COMPLEX 2 SUBUNIT MAPKAP1"/>
    <property type="match status" value="1"/>
</dbReference>
<comment type="subcellular location">
    <subcellularLocation>
        <location evidence="2">Cell membrane</location>
        <topology evidence="2">Peripheral membrane protein</topology>
    </subcellularLocation>
    <subcellularLocation>
        <location evidence="7">Cytoplasm</location>
        <location evidence="7">Perinuclear region</location>
    </subcellularLocation>
    <subcellularLocation>
        <location evidence="3">Early endosome membrane</location>
        <topology evidence="3">Peripheral membrane protein</topology>
    </subcellularLocation>
    <subcellularLocation>
        <location evidence="5">Endoplasmic reticulum membrane</location>
        <topology evidence="5">Peripheral membrane protein</topology>
    </subcellularLocation>
    <subcellularLocation>
        <location evidence="4">Golgi apparatus membrane</location>
        <topology evidence="4">Peripheral membrane protein</topology>
    </subcellularLocation>
    <subcellularLocation>
        <location evidence="8">Late endosome membrane</location>
        <topology evidence="8">Peripheral membrane protein</topology>
    </subcellularLocation>
    <subcellularLocation>
        <location evidence="20">Lysosome membrane</location>
        <topology evidence="20">Peripheral membrane protein</topology>
    </subcellularLocation>
    <subcellularLocation>
        <location evidence="6">Mitochondrion outer membrane</location>
        <topology evidence="6">Peripheral membrane protein</topology>
    </subcellularLocation>
    <subcellularLocation>
        <location evidence="1">Nucleus</location>
    </subcellularLocation>
</comment>
<dbReference type="Pfam" id="PF16979">
    <property type="entry name" value="SIN1_PH"/>
    <property type="match status" value="1"/>
</dbReference>
<dbReference type="GO" id="GO:0038203">
    <property type="term" value="P:TORC2 signaling"/>
    <property type="evidence" value="ECO:0007669"/>
    <property type="project" value="TreeGrafter"/>
</dbReference>
<evidence type="ECO:0000256" key="19">
    <source>
        <dbReference type="ARBA" id="ARBA00023242"/>
    </source>
</evidence>
<evidence type="ECO:0000259" key="22">
    <source>
        <dbReference type="Pfam" id="PF16979"/>
    </source>
</evidence>
<evidence type="ECO:0000256" key="21">
    <source>
        <dbReference type="ARBA" id="ARBA00031431"/>
    </source>
</evidence>